<comment type="cofactor">
    <cofactor evidence="2">
        <name>K(+)</name>
        <dbReference type="ChEBI" id="CHEBI:29103"/>
    </cofactor>
</comment>
<keyword evidence="14" id="KW-0630">Potassium</keyword>
<dbReference type="Proteomes" id="UP000473648">
    <property type="component" value="Unassembled WGS sequence"/>
</dbReference>
<reference evidence="22" key="1">
    <citation type="journal article" date="2020" name="Appl. Environ. Microbiol.">
        <title>Medium-Chain Fatty Acid Synthesis by 'Candidatus Weimeria bifida' gen. nov., sp. nov., and 'Candidatus Pseudoramibacter fermentans' sp. nov.</title>
        <authorList>
            <person name="Scarborough M.J."/>
            <person name="Myers K.S."/>
            <person name="Donohue T.J."/>
            <person name="Noguera D.R."/>
        </authorList>
    </citation>
    <scope>NUCLEOTIDE SEQUENCE</scope>
    <source>
        <strain evidence="22">EUB1.1</strain>
    </source>
</reference>
<dbReference type="NCBIfam" id="TIGR01064">
    <property type="entry name" value="pyruv_kin"/>
    <property type="match status" value="1"/>
</dbReference>
<feature type="domain" description="Pyruvate kinase C-terminal" evidence="21">
    <location>
        <begin position="362"/>
        <end position="472"/>
    </location>
</feature>
<dbReference type="PROSITE" id="PS00110">
    <property type="entry name" value="PYRUVATE_KINASE"/>
    <property type="match status" value="1"/>
</dbReference>
<evidence type="ECO:0000256" key="4">
    <source>
        <dbReference type="ARBA" id="ARBA00006237"/>
    </source>
</evidence>
<evidence type="ECO:0000256" key="5">
    <source>
        <dbReference type="ARBA" id="ARBA00008663"/>
    </source>
</evidence>
<dbReference type="Gene3D" id="3.20.20.60">
    <property type="entry name" value="Phosphoenolpyruvate-binding domains"/>
    <property type="match status" value="1"/>
</dbReference>
<dbReference type="NCBIfam" id="NF004978">
    <property type="entry name" value="PRK06354.1"/>
    <property type="match status" value="1"/>
</dbReference>
<feature type="domain" description="PEP-utilising enzyme mobile" evidence="20">
    <location>
        <begin position="505"/>
        <end position="576"/>
    </location>
</feature>
<dbReference type="GO" id="GO:0004743">
    <property type="term" value="F:pyruvate kinase activity"/>
    <property type="evidence" value="ECO:0007669"/>
    <property type="project" value="UniProtKB-UniRule"/>
</dbReference>
<keyword evidence="15 18" id="KW-0324">Glycolysis</keyword>
<evidence type="ECO:0000256" key="12">
    <source>
        <dbReference type="ARBA" id="ARBA00022840"/>
    </source>
</evidence>
<dbReference type="AlphaFoldDB" id="A0A6L5GRX8"/>
<keyword evidence="8 18" id="KW-0808">Transferase</keyword>
<evidence type="ECO:0000256" key="14">
    <source>
        <dbReference type="ARBA" id="ARBA00022958"/>
    </source>
</evidence>
<dbReference type="Gene3D" id="3.50.30.10">
    <property type="entry name" value="Phosphohistidine domain"/>
    <property type="match status" value="1"/>
</dbReference>
<evidence type="ECO:0000256" key="11">
    <source>
        <dbReference type="ARBA" id="ARBA00022777"/>
    </source>
</evidence>
<dbReference type="InterPro" id="IPR018209">
    <property type="entry name" value="Pyrv_Knase_AS"/>
</dbReference>
<evidence type="ECO:0000256" key="17">
    <source>
        <dbReference type="NCBIfam" id="TIGR01064"/>
    </source>
</evidence>
<evidence type="ECO:0000256" key="18">
    <source>
        <dbReference type="RuleBase" id="RU000504"/>
    </source>
</evidence>
<dbReference type="Pfam" id="PF02887">
    <property type="entry name" value="PK_C"/>
    <property type="match status" value="1"/>
</dbReference>
<dbReference type="PRINTS" id="PR01050">
    <property type="entry name" value="PYRUVTKNASE"/>
</dbReference>
<evidence type="ECO:0000256" key="9">
    <source>
        <dbReference type="ARBA" id="ARBA00022723"/>
    </source>
</evidence>
<protein>
    <recommendedName>
        <fullName evidence="7 17">Pyruvate kinase</fullName>
        <ecNumber evidence="6 17">2.7.1.40</ecNumber>
    </recommendedName>
</protein>
<dbReference type="GO" id="GO:0006950">
    <property type="term" value="P:response to stress"/>
    <property type="evidence" value="ECO:0007669"/>
    <property type="project" value="UniProtKB-ARBA"/>
</dbReference>
<dbReference type="Gene3D" id="3.40.1380.20">
    <property type="entry name" value="Pyruvate kinase, C-terminal domain"/>
    <property type="match status" value="1"/>
</dbReference>
<evidence type="ECO:0000256" key="7">
    <source>
        <dbReference type="ARBA" id="ARBA00018587"/>
    </source>
</evidence>
<dbReference type="FunFam" id="2.40.33.10:FF:000001">
    <property type="entry name" value="Pyruvate kinase"/>
    <property type="match status" value="1"/>
</dbReference>
<dbReference type="InterPro" id="IPR015813">
    <property type="entry name" value="Pyrv/PenolPyrv_kinase-like_dom"/>
</dbReference>
<dbReference type="UniPathway" id="UPA00109">
    <property type="reaction ID" value="UER00188"/>
</dbReference>
<comment type="pathway">
    <text evidence="3 18">Carbohydrate degradation; glycolysis; pyruvate from D-glyceraldehyde 3-phosphate: step 5/5.</text>
</comment>
<evidence type="ECO:0000256" key="10">
    <source>
        <dbReference type="ARBA" id="ARBA00022741"/>
    </source>
</evidence>
<evidence type="ECO:0000256" key="13">
    <source>
        <dbReference type="ARBA" id="ARBA00022842"/>
    </source>
</evidence>
<comment type="cofactor">
    <cofactor evidence="1">
        <name>Mg(2+)</name>
        <dbReference type="ChEBI" id="CHEBI:18420"/>
    </cofactor>
</comment>
<dbReference type="GO" id="GO:0030955">
    <property type="term" value="F:potassium ion binding"/>
    <property type="evidence" value="ECO:0007669"/>
    <property type="project" value="UniProtKB-UniRule"/>
</dbReference>
<dbReference type="Pfam" id="PF00391">
    <property type="entry name" value="PEP-utilizers"/>
    <property type="match status" value="1"/>
</dbReference>
<gene>
    <name evidence="22" type="primary">pyk</name>
    <name evidence="22" type="ORF">FRC53_06225</name>
</gene>
<dbReference type="GO" id="GO:0000287">
    <property type="term" value="F:magnesium ion binding"/>
    <property type="evidence" value="ECO:0007669"/>
    <property type="project" value="UniProtKB-UniRule"/>
</dbReference>
<evidence type="ECO:0000256" key="16">
    <source>
        <dbReference type="ARBA" id="ARBA00023317"/>
    </source>
</evidence>
<keyword evidence="9" id="KW-0479">Metal-binding</keyword>
<evidence type="ECO:0000256" key="8">
    <source>
        <dbReference type="ARBA" id="ARBA00022679"/>
    </source>
</evidence>
<evidence type="ECO:0000313" key="22">
    <source>
        <dbReference type="EMBL" id="MQM73009.1"/>
    </source>
</evidence>
<dbReference type="PANTHER" id="PTHR11817">
    <property type="entry name" value="PYRUVATE KINASE"/>
    <property type="match status" value="1"/>
</dbReference>
<dbReference type="InterPro" id="IPR008279">
    <property type="entry name" value="PEP-util_enz_mobile_dom"/>
</dbReference>
<dbReference type="InterPro" id="IPR015806">
    <property type="entry name" value="Pyrv_Knase_insert_dom_sf"/>
</dbReference>
<dbReference type="GO" id="GO:0005524">
    <property type="term" value="F:ATP binding"/>
    <property type="evidence" value="ECO:0007669"/>
    <property type="project" value="UniProtKB-KW"/>
</dbReference>
<keyword evidence="11 18" id="KW-0418">Kinase</keyword>
<evidence type="ECO:0000256" key="15">
    <source>
        <dbReference type="ARBA" id="ARBA00023152"/>
    </source>
</evidence>
<comment type="similarity">
    <text evidence="4">In the C-terminal section; belongs to the PEP-utilizing enzyme family.</text>
</comment>
<comment type="caution">
    <text evidence="22">The sequence shown here is derived from an EMBL/GenBank/DDBJ whole genome shotgun (WGS) entry which is preliminary data.</text>
</comment>
<dbReference type="SUPFAM" id="SSF52009">
    <property type="entry name" value="Phosphohistidine domain"/>
    <property type="match status" value="1"/>
</dbReference>
<proteinExistence type="inferred from homology"/>
<keyword evidence="13 18" id="KW-0460">Magnesium</keyword>
<dbReference type="EMBL" id="VOGB01000004">
    <property type="protein sequence ID" value="MQM73009.1"/>
    <property type="molecule type" value="Genomic_DNA"/>
</dbReference>
<comment type="catalytic activity">
    <reaction evidence="18">
        <text>pyruvate + ATP = phosphoenolpyruvate + ADP + H(+)</text>
        <dbReference type="Rhea" id="RHEA:18157"/>
        <dbReference type="ChEBI" id="CHEBI:15361"/>
        <dbReference type="ChEBI" id="CHEBI:15378"/>
        <dbReference type="ChEBI" id="CHEBI:30616"/>
        <dbReference type="ChEBI" id="CHEBI:58702"/>
        <dbReference type="ChEBI" id="CHEBI:456216"/>
        <dbReference type="EC" id="2.7.1.40"/>
    </reaction>
</comment>
<dbReference type="SUPFAM" id="SSF50800">
    <property type="entry name" value="PK beta-barrel domain-like"/>
    <property type="match status" value="1"/>
</dbReference>
<dbReference type="InterPro" id="IPR001697">
    <property type="entry name" value="Pyr_Knase"/>
</dbReference>
<sequence length="588" mass="63584">MPNPEVLKKTKMICTLGPATDRPGVLEQLITHGMNVARLNFSHGSHEEHAKRIARLKKARKDSGIAIAIMLDTKGPEIRTGVLKDDKVTLNQGDHITLTTEDIEGDASRVSVSYKDLPSDLKKGDRILIDDGLIELTVENINGKDINCVVDNGGALGSRKSINIPGVSINLPGLTKKDEEDLIFGVKHGIDFVSASFIRKAQDVIAIRKVLNNAGGEHVKIISKIESREGVENIHRIITVSDGIMVARGDLGVEIPAEDVPIVQKNIIHRCNIVGKPVITATQMLDSMIRNPRPTRAEVGDVANAVFDGTDAVMLSGETAAGDYPVEACKTMARIVLKTENSPQYKHRDHVPHGEMTITNGVCSAVVNIVESLGVKAIIAPTTSGYTPRMLSKYRPNCLIFAVSDNMRTVRRCCMQWGAYCLYVPKMTELDDLVNDVNRILETMNVVKTGDLVVAAAGLPFGIQGNTNTIRVRTVGNAVLSGIGIGDKLVTGFAKFVTPDTLDDFDEGDIVVTRVITPGIYGAIEKAAAVVTSEVGENSEADHVARDYQIPVIKGVQKATEVITEGKLITVDPLNGMIYQGAVRNRKL</sequence>
<dbReference type="GO" id="GO:0016301">
    <property type="term" value="F:kinase activity"/>
    <property type="evidence" value="ECO:0007669"/>
    <property type="project" value="UniProtKB-KW"/>
</dbReference>
<keyword evidence="23" id="KW-1185">Reference proteome</keyword>
<dbReference type="InterPro" id="IPR015793">
    <property type="entry name" value="Pyrv_Knase_brl"/>
</dbReference>
<name>A0A6L5GRX8_9FIRM</name>
<dbReference type="InterPro" id="IPR036918">
    <property type="entry name" value="Pyrv_Knase_C_sf"/>
</dbReference>
<keyword evidence="16 22" id="KW-0670">Pyruvate</keyword>
<dbReference type="Gene3D" id="2.40.33.10">
    <property type="entry name" value="PK beta-barrel domain-like"/>
    <property type="match status" value="1"/>
</dbReference>
<evidence type="ECO:0000259" key="19">
    <source>
        <dbReference type="Pfam" id="PF00224"/>
    </source>
</evidence>
<organism evidence="22 23">
    <name type="scientific">Candidatus Pseudoramibacter fermentans</name>
    <dbReference type="NCBI Taxonomy" id="2594427"/>
    <lineage>
        <taxon>Bacteria</taxon>
        <taxon>Bacillati</taxon>
        <taxon>Bacillota</taxon>
        <taxon>Clostridia</taxon>
        <taxon>Eubacteriales</taxon>
        <taxon>Eubacteriaceae</taxon>
        <taxon>Pseudoramibacter</taxon>
    </lineage>
</organism>
<evidence type="ECO:0000256" key="2">
    <source>
        <dbReference type="ARBA" id="ARBA00001958"/>
    </source>
</evidence>
<comment type="similarity">
    <text evidence="5 18">Belongs to the pyruvate kinase family.</text>
</comment>
<dbReference type="InterPro" id="IPR036637">
    <property type="entry name" value="Phosphohistidine_dom_sf"/>
</dbReference>
<dbReference type="InterPro" id="IPR040442">
    <property type="entry name" value="Pyrv_kinase-like_dom_sf"/>
</dbReference>
<dbReference type="NCBIfam" id="NF004491">
    <property type="entry name" value="PRK05826.1"/>
    <property type="match status" value="1"/>
</dbReference>
<evidence type="ECO:0000256" key="3">
    <source>
        <dbReference type="ARBA" id="ARBA00004997"/>
    </source>
</evidence>
<dbReference type="InterPro" id="IPR011037">
    <property type="entry name" value="Pyrv_Knase-like_insert_dom_sf"/>
</dbReference>
<dbReference type="SUPFAM" id="SSF52935">
    <property type="entry name" value="PK C-terminal domain-like"/>
    <property type="match status" value="1"/>
</dbReference>
<dbReference type="FunFam" id="3.20.20.60:FF:000001">
    <property type="entry name" value="Pyruvate kinase"/>
    <property type="match status" value="1"/>
</dbReference>
<evidence type="ECO:0000256" key="6">
    <source>
        <dbReference type="ARBA" id="ARBA00012142"/>
    </source>
</evidence>
<dbReference type="EC" id="2.7.1.40" evidence="6 17"/>
<feature type="domain" description="Pyruvate kinase barrel" evidence="19">
    <location>
        <begin position="8"/>
        <end position="328"/>
    </location>
</feature>
<evidence type="ECO:0000256" key="1">
    <source>
        <dbReference type="ARBA" id="ARBA00001946"/>
    </source>
</evidence>
<dbReference type="InterPro" id="IPR015795">
    <property type="entry name" value="Pyrv_Knase_C"/>
</dbReference>
<evidence type="ECO:0000259" key="21">
    <source>
        <dbReference type="Pfam" id="PF02887"/>
    </source>
</evidence>
<keyword evidence="12" id="KW-0067">ATP-binding</keyword>
<dbReference type="Pfam" id="PF00224">
    <property type="entry name" value="PK"/>
    <property type="match status" value="1"/>
</dbReference>
<evidence type="ECO:0000259" key="20">
    <source>
        <dbReference type="Pfam" id="PF00391"/>
    </source>
</evidence>
<keyword evidence="10" id="KW-0547">Nucleotide-binding</keyword>
<evidence type="ECO:0000313" key="23">
    <source>
        <dbReference type="Proteomes" id="UP000473648"/>
    </source>
</evidence>
<accession>A0A6L5GRX8</accession>
<dbReference type="SUPFAM" id="SSF51621">
    <property type="entry name" value="Phosphoenolpyruvate/pyruvate domain"/>
    <property type="match status" value="1"/>
</dbReference>